<reference evidence="11" key="1">
    <citation type="submission" date="2022-07" db="EMBL/GenBank/DDBJ databases">
        <title>Phylogenomic reconstructions and comparative analyses of Kickxellomycotina fungi.</title>
        <authorList>
            <person name="Reynolds N.K."/>
            <person name="Stajich J.E."/>
            <person name="Barry K."/>
            <person name="Grigoriev I.V."/>
            <person name="Crous P."/>
            <person name="Smith M.E."/>
        </authorList>
    </citation>
    <scope>NUCLEOTIDE SEQUENCE</scope>
    <source>
        <strain evidence="11">RSA 1196</strain>
    </source>
</reference>
<evidence type="ECO:0000256" key="7">
    <source>
        <dbReference type="ARBA" id="ARBA00025735"/>
    </source>
</evidence>
<keyword evidence="5" id="KW-0539">Nucleus</keyword>
<accession>A0A9W8AJG2</accession>
<comment type="subcellular location">
    <subcellularLocation>
        <location evidence="2">Chromosome</location>
        <location evidence="2">Centromere</location>
        <location evidence="2">Kinetochore</location>
    </subcellularLocation>
    <subcellularLocation>
        <location evidence="1">Nucleus</location>
    </subcellularLocation>
</comment>
<dbReference type="PANTHER" id="PTHR48122">
    <property type="entry name" value="CENTROMERE PROTEIN H"/>
    <property type="match status" value="1"/>
</dbReference>
<dbReference type="GO" id="GO:0005634">
    <property type="term" value="C:nucleus"/>
    <property type="evidence" value="ECO:0007669"/>
    <property type="project" value="UniProtKB-SubCell"/>
</dbReference>
<dbReference type="GO" id="GO:0007052">
    <property type="term" value="P:mitotic spindle organization"/>
    <property type="evidence" value="ECO:0007669"/>
    <property type="project" value="TreeGrafter"/>
</dbReference>
<dbReference type="InterPro" id="IPR008426">
    <property type="entry name" value="CENP-H_C"/>
</dbReference>
<keyword evidence="4" id="KW-0995">Kinetochore</keyword>
<dbReference type="InterPro" id="IPR040034">
    <property type="entry name" value="CENP-H"/>
</dbReference>
<dbReference type="Pfam" id="PF05837">
    <property type="entry name" value="CENP-H"/>
    <property type="match status" value="1"/>
</dbReference>
<feature type="domain" description="Centromere protein H C-terminal" evidence="10">
    <location>
        <begin position="57"/>
        <end position="224"/>
    </location>
</feature>
<evidence type="ECO:0000313" key="11">
    <source>
        <dbReference type="EMBL" id="KAJ1953727.1"/>
    </source>
</evidence>
<feature type="region of interest" description="Disordered" evidence="9">
    <location>
        <begin position="1"/>
        <end position="52"/>
    </location>
</feature>
<evidence type="ECO:0000256" key="5">
    <source>
        <dbReference type="ARBA" id="ARBA00023242"/>
    </source>
</evidence>
<keyword evidence="6" id="KW-0137">Centromere</keyword>
<dbReference type="GO" id="GO:0051382">
    <property type="term" value="P:kinetochore assembly"/>
    <property type="evidence" value="ECO:0007669"/>
    <property type="project" value="InterPro"/>
</dbReference>
<organism evidence="11 12">
    <name type="scientific">Dispira parvispora</name>
    <dbReference type="NCBI Taxonomy" id="1520584"/>
    <lineage>
        <taxon>Eukaryota</taxon>
        <taxon>Fungi</taxon>
        <taxon>Fungi incertae sedis</taxon>
        <taxon>Zoopagomycota</taxon>
        <taxon>Kickxellomycotina</taxon>
        <taxon>Dimargaritomycetes</taxon>
        <taxon>Dimargaritales</taxon>
        <taxon>Dimargaritaceae</taxon>
        <taxon>Dispira</taxon>
    </lineage>
</organism>
<keyword evidence="3" id="KW-0158">Chromosome</keyword>
<evidence type="ECO:0000259" key="10">
    <source>
        <dbReference type="Pfam" id="PF05837"/>
    </source>
</evidence>
<evidence type="ECO:0000256" key="8">
    <source>
        <dbReference type="SAM" id="Coils"/>
    </source>
</evidence>
<gene>
    <name evidence="11" type="ORF">IWQ62_005923</name>
</gene>
<comment type="caution">
    <text evidence="11">The sequence shown here is derived from an EMBL/GenBank/DDBJ whole genome shotgun (WGS) entry which is preliminary data.</text>
</comment>
<dbReference type="GO" id="GO:0043515">
    <property type="term" value="F:kinetochore binding"/>
    <property type="evidence" value="ECO:0007669"/>
    <property type="project" value="TreeGrafter"/>
</dbReference>
<dbReference type="GO" id="GO:0007059">
    <property type="term" value="P:chromosome segregation"/>
    <property type="evidence" value="ECO:0007669"/>
    <property type="project" value="TreeGrafter"/>
</dbReference>
<evidence type="ECO:0000256" key="4">
    <source>
        <dbReference type="ARBA" id="ARBA00022838"/>
    </source>
</evidence>
<feature type="compositionally biased region" description="Polar residues" evidence="9">
    <location>
        <begin position="37"/>
        <end position="51"/>
    </location>
</feature>
<feature type="non-terminal residue" evidence="11">
    <location>
        <position position="1"/>
    </location>
</feature>
<name>A0A9W8AJG2_9FUNG</name>
<evidence type="ECO:0000256" key="2">
    <source>
        <dbReference type="ARBA" id="ARBA00004629"/>
    </source>
</evidence>
<keyword evidence="8" id="KW-0175">Coiled coil</keyword>
<dbReference type="PANTHER" id="PTHR48122:SF1">
    <property type="entry name" value="CENTROMERE PROTEIN H"/>
    <property type="match status" value="1"/>
</dbReference>
<protein>
    <recommendedName>
        <fullName evidence="10">Centromere protein H C-terminal domain-containing protein</fullName>
    </recommendedName>
</protein>
<sequence>YEYHKVTQRRQDQSRKGLDKERDLVQQVRRDHLSPTDALTRSTADNRTPGQTYDEEALLQRIDLLKKELSEHVAVQMVERSITTNLSMSQHLVDAIGKGSNADRNHHQRTLVHLAQRRAYLTSQLAQLLQEQSQLQRERVELQTSILEKQARNRQLMAQIDQCKRDHESRTAQGDPKLRVRLETLSKELDREMSRQEVTRNVLQGLILESGINWAQDKSLCKTMKLLGEME</sequence>
<evidence type="ECO:0000313" key="12">
    <source>
        <dbReference type="Proteomes" id="UP001150925"/>
    </source>
</evidence>
<evidence type="ECO:0000256" key="9">
    <source>
        <dbReference type="SAM" id="MobiDB-lite"/>
    </source>
</evidence>
<dbReference type="Proteomes" id="UP001150925">
    <property type="component" value="Unassembled WGS sequence"/>
</dbReference>
<feature type="coiled-coil region" evidence="8">
    <location>
        <begin position="118"/>
        <end position="166"/>
    </location>
</feature>
<evidence type="ECO:0000256" key="3">
    <source>
        <dbReference type="ARBA" id="ARBA00022454"/>
    </source>
</evidence>
<keyword evidence="12" id="KW-1185">Reference proteome</keyword>
<evidence type="ECO:0000256" key="6">
    <source>
        <dbReference type="ARBA" id="ARBA00023328"/>
    </source>
</evidence>
<dbReference type="AlphaFoldDB" id="A0A9W8AJG2"/>
<dbReference type="OrthoDB" id="2274804at2759"/>
<feature type="compositionally biased region" description="Basic and acidic residues" evidence="9">
    <location>
        <begin position="1"/>
        <end position="34"/>
    </location>
</feature>
<evidence type="ECO:0000256" key="1">
    <source>
        <dbReference type="ARBA" id="ARBA00004123"/>
    </source>
</evidence>
<dbReference type="GO" id="GO:0000776">
    <property type="term" value="C:kinetochore"/>
    <property type="evidence" value="ECO:0007669"/>
    <property type="project" value="UniProtKB-KW"/>
</dbReference>
<comment type="similarity">
    <text evidence="7">Belongs to the CENP-H/MCM16 family.</text>
</comment>
<dbReference type="EMBL" id="JANBPY010002782">
    <property type="protein sequence ID" value="KAJ1953727.1"/>
    <property type="molecule type" value="Genomic_DNA"/>
</dbReference>
<proteinExistence type="inferred from homology"/>